<dbReference type="GO" id="GO:0003677">
    <property type="term" value="F:DNA binding"/>
    <property type="evidence" value="ECO:0007669"/>
    <property type="project" value="InterPro"/>
</dbReference>
<dbReference type="FunFam" id="3.30.420.10:FF:000045">
    <property type="entry name" value="3'-5' exonuclease DinG"/>
    <property type="match status" value="1"/>
</dbReference>
<proteinExistence type="predicted"/>
<comment type="function">
    <text evidence="1">DNA polymerase III is a complex, multichain enzyme responsible for most of the replicative synthesis in bacteria. The epsilon subunit contain the editing function and is a proofreading 3'-5' exonuclease.</text>
</comment>
<dbReference type="CDD" id="cd06127">
    <property type="entry name" value="DEDDh"/>
    <property type="match status" value="1"/>
</dbReference>
<dbReference type="Gene3D" id="3.40.1440.10">
    <property type="entry name" value="GIY-YIG endonuclease"/>
    <property type="match status" value="1"/>
</dbReference>
<dbReference type="GO" id="GO:0045004">
    <property type="term" value="P:DNA replication proofreading"/>
    <property type="evidence" value="ECO:0007669"/>
    <property type="project" value="TreeGrafter"/>
</dbReference>
<dbReference type="SMART" id="SM00465">
    <property type="entry name" value="GIYc"/>
    <property type="match status" value="1"/>
</dbReference>
<dbReference type="PROSITE" id="PS50164">
    <property type="entry name" value="GIY_YIG"/>
    <property type="match status" value="1"/>
</dbReference>
<dbReference type="eggNOG" id="COG0322">
    <property type="taxonomic scope" value="Bacteria"/>
</dbReference>
<name>U2J4A6_9SPHI</name>
<dbReference type="InterPro" id="IPR006054">
    <property type="entry name" value="DnaQ"/>
</dbReference>
<dbReference type="Gene3D" id="3.30.420.10">
    <property type="entry name" value="Ribonuclease H-like superfamily/Ribonuclease H"/>
    <property type="match status" value="1"/>
</dbReference>
<dbReference type="GO" id="GO:0003887">
    <property type="term" value="F:DNA-directed DNA polymerase activity"/>
    <property type="evidence" value="ECO:0007669"/>
    <property type="project" value="InterPro"/>
</dbReference>
<dbReference type="OrthoDB" id="9803913at2"/>
<dbReference type="GO" id="GO:0006289">
    <property type="term" value="P:nucleotide-excision repair"/>
    <property type="evidence" value="ECO:0007669"/>
    <property type="project" value="InterPro"/>
</dbReference>
<dbReference type="InterPro" id="IPR012337">
    <property type="entry name" value="RNaseH-like_sf"/>
</dbReference>
<evidence type="ECO:0000313" key="4">
    <source>
        <dbReference type="EMBL" id="ERJ59789.1"/>
    </source>
</evidence>
<keyword evidence="5" id="KW-1185">Reference proteome</keyword>
<dbReference type="InterPro" id="IPR047296">
    <property type="entry name" value="GIY-YIG_UvrC_Cho"/>
</dbReference>
<dbReference type="STRING" id="1346330.M472_13520"/>
<evidence type="ECO:0000313" key="5">
    <source>
        <dbReference type="Proteomes" id="UP000016584"/>
    </source>
</evidence>
<evidence type="ECO:0000256" key="2">
    <source>
        <dbReference type="ARBA" id="ARBA00026073"/>
    </source>
</evidence>
<dbReference type="Pfam" id="PF01541">
    <property type="entry name" value="GIY-YIG"/>
    <property type="match status" value="1"/>
</dbReference>
<dbReference type="InterPro" id="IPR013520">
    <property type="entry name" value="Ribonucl_H"/>
</dbReference>
<dbReference type="AlphaFoldDB" id="U2J4A6"/>
<gene>
    <name evidence="4" type="ORF">M472_13520</name>
</gene>
<dbReference type="InterPro" id="IPR000305">
    <property type="entry name" value="GIY-YIG_endonuc"/>
</dbReference>
<dbReference type="InterPro" id="IPR036397">
    <property type="entry name" value="RNaseH_sf"/>
</dbReference>
<dbReference type="GO" id="GO:0008408">
    <property type="term" value="F:3'-5' exonuclease activity"/>
    <property type="evidence" value="ECO:0007669"/>
    <property type="project" value="TreeGrafter"/>
</dbReference>
<dbReference type="SUPFAM" id="SSF53098">
    <property type="entry name" value="Ribonuclease H-like"/>
    <property type="match status" value="1"/>
</dbReference>
<evidence type="ECO:0000256" key="1">
    <source>
        <dbReference type="ARBA" id="ARBA00025483"/>
    </source>
</evidence>
<dbReference type="RefSeq" id="WP_021070123.1">
    <property type="nucleotide sequence ID" value="NZ_ATDL01000014.1"/>
</dbReference>
<sequence>MEYAIVDIETTGSYAGDNGMTEIAIIIHNGQHVVDKFQSLINPDTPIPFHIQSLTGISNEMVEDAPTFKQIAKKVHALLHKRIFVAHNVNFDYSFLSKELKKAGYDWKSQKLCTVRLARKIFPNLASYSLGKLCQNLGIPIYQRHRAMGDAEATVILFERLLQNDHDAVITTTLKKTKEQQLPTHINQEDFLNLPESPGIYLFRNKSNKIIYIGKAINLKKRVLSHFSGNNTSQKRQTFINDIFSIDFEESGTELMALLMECKMIKEHWPIHNKALKKFEPKYGLFEYEDQKGYKRLLVSTFNKEAKAIQYFERATEANHMLLKLITDFGLNNKLCSFYTIRPELKSSIDYTSLLSVTAYNEMVDTALEYVNNNRNSFIILDQGRNLEEKSYIYFSDDRLHAFGFFHADTQINNPADMISEQDKCISNYYMNALVLQYAERFPGKVRQKKDVFFK</sequence>
<accession>U2J4A6</accession>
<dbReference type="SMART" id="SM00479">
    <property type="entry name" value="EXOIII"/>
    <property type="match status" value="1"/>
</dbReference>
<dbReference type="NCBIfam" id="TIGR00573">
    <property type="entry name" value="dnaq"/>
    <property type="match status" value="1"/>
</dbReference>
<protein>
    <recommendedName>
        <fullName evidence="3">GIY-YIG domain-containing protein</fullName>
    </recommendedName>
</protein>
<dbReference type="PANTHER" id="PTHR30231">
    <property type="entry name" value="DNA POLYMERASE III SUBUNIT EPSILON"/>
    <property type="match status" value="1"/>
</dbReference>
<dbReference type="InterPro" id="IPR035901">
    <property type="entry name" value="GIY-YIG_endonuc_sf"/>
</dbReference>
<comment type="subunit">
    <text evidence="2">DNA polymerase III contains a core (composed of alpha, epsilon and theta chains) that associates with a tau subunit. This core dimerizes to form the POLIII' complex. PolIII' associates with the gamma complex (composed of gamma, delta, delta', psi and chi chains) and with the beta chain to form the complete DNA polymerase III complex.</text>
</comment>
<dbReference type="SUPFAM" id="SSF82771">
    <property type="entry name" value="GIY-YIG endonuclease"/>
    <property type="match status" value="1"/>
</dbReference>
<dbReference type="PATRIC" id="fig|1346330.5.peg.1952"/>
<dbReference type="GO" id="GO:0005829">
    <property type="term" value="C:cytosol"/>
    <property type="evidence" value="ECO:0007669"/>
    <property type="project" value="TreeGrafter"/>
</dbReference>
<dbReference type="Proteomes" id="UP000016584">
    <property type="component" value="Unassembled WGS sequence"/>
</dbReference>
<dbReference type="PANTHER" id="PTHR30231:SF41">
    <property type="entry name" value="DNA POLYMERASE III SUBUNIT EPSILON"/>
    <property type="match status" value="1"/>
</dbReference>
<comment type="caution">
    <text evidence="4">The sequence shown here is derived from an EMBL/GenBank/DDBJ whole genome shotgun (WGS) entry which is preliminary data.</text>
</comment>
<dbReference type="eggNOG" id="COG0847">
    <property type="taxonomic scope" value="Bacteria"/>
</dbReference>
<evidence type="ECO:0000259" key="3">
    <source>
        <dbReference type="PROSITE" id="PS50164"/>
    </source>
</evidence>
<dbReference type="CDD" id="cd10434">
    <property type="entry name" value="GIY-YIG_UvrC_Cho"/>
    <property type="match status" value="1"/>
</dbReference>
<dbReference type="EMBL" id="ATDL01000014">
    <property type="protein sequence ID" value="ERJ59789.1"/>
    <property type="molecule type" value="Genomic_DNA"/>
</dbReference>
<organism evidence="4 5">
    <name type="scientific">Sphingobacterium paucimobilis HER1398</name>
    <dbReference type="NCBI Taxonomy" id="1346330"/>
    <lineage>
        <taxon>Bacteria</taxon>
        <taxon>Pseudomonadati</taxon>
        <taxon>Bacteroidota</taxon>
        <taxon>Sphingobacteriia</taxon>
        <taxon>Sphingobacteriales</taxon>
        <taxon>Sphingobacteriaceae</taxon>
        <taxon>Sphingobacterium</taxon>
    </lineage>
</organism>
<reference evidence="4 5" key="1">
    <citation type="journal article" date="2013" name="Genome Announc.">
        <title>The Draft Genome Sequence of Sphingomonas paucimobilis Strain HER1398 (Proteobacteria), Host to the Giant PAU Phage, Indicates That It Is a Member of the Genus Sphingobacterium (Bacteroidetes).</title>
        <authorList>
            <person name="White R.A.III."/>
            <person name="Suttle C.A."/>
        </authorList>
    </citation>
    <scope>NUCLEOTIDE SEQUENCE [LARGE SCALE GENOMIC DNA]</scope>
    <source>
        <strain evidence="4 5">HER1398</strain>
    </source>
</reference>
<feature type="domain" description="GIY-YIG" evidence="3">
    <location>
        <begin position="196"/>
        <end position="274"/>
    </location>
</feature>
<dbReference type="Pfam" id="PF00929">
    <property type="entry name" value="RNase_T"/>
    <property type="match status" value="1"/>
</dbReference>